<gene>
    <name evidence="1" type="ORF">PS645_00498</name>
</gene>
<dbReference type="Pfam" id="PF10982">
    <property type="entry name" value="DUF2789"/>
    <property type="match status" value="1"/>
</dbReference>
<dbReference type="OrthoDB" id="5828847at2"/>
<evidence type="ECO:0008006" key="3">
    <source>
        <dbReference type="Google" id="ProtNLM"/>
    </source>
</evidence>
<sequence>MDLPANNLETLFAQLGLPTEGSAIDDFIEAHQLAPETKVSEADFWEPHQAQLLKDWLRADGEEAMMVDELNVRLHDGK</sequence>
<dbReference type="Gene3D" id="1.10.10.1130">
    <property type="entry name" value="Uncharacterised protein PF10982, DUF2789"/>
    <property type="match status" value="1"/>
</dbReference>
<dbReference type="EMBL" id="CABVGX010000002">
    <property type="protein sequence ID" value="VVM45921.1"/>
    <property type="molecule type" value="Genomic_DNA"/>
</dbReference>
<protein>
    <recommendedName>
        <fullName evidence="3">DUF2789 domain-containing protein</fullName>
    </recommendedName>
</protein>
<evidence type="ECO:0000313" key="2">
    <source>
        <dbReference type="Proteomes" id="UP000325607"/>
    </source>
</evidence>
<dbReference type="Proteomes" id="UP000325607">
    <property type="component" value="Unassembled WGS sequence"/>
</dbReference>
<dbReference type="RefSeq" id="WP_150579011.1">
    <property type="nucleotide sequence ID" value="NZ_CABVGX010000002.1"/>
</dbReference>
<name>A0A5E6PQN3_PSEFL</name>
<dbReference type="InterPro" id="IPR021250">
    <property type="entry name" value="DUF2789"/>
</dbReference>
<organism evidence="1 2">
    <name type="scientific">Pseudomonas fluorescens</name>
    <dbReference type="NCBI Taxonomy" id="294"/>
    <lineage>
        <taxon>Bacteria</taxon>
        <taxon>Pseudomonadati</taxon>
        <taxon>Pseudomonadota</taxon>
        <taxon>Gammaproteobacteria</taxon>
        <taxon>Pseudomonadales</taxon>
        <taxon>Pseudomonadaceae</taxon>
        <taxon>Pseudomonas</taxon>
    </lineage>
</organism>
<accession>A0A5E6PQN3</accession>
<dbReference type="InterPro" id="IPR038086">
    <property type="entry name" value="DUF2789_sf"/>
</dbReference>
<reference evidence="1 2" key="1">
    <citation type="submission" date="2019-09" db="EMBL/GenBank/DDBJ databases">
        <authorList>
            <person name="Chandra G."/>
            <person name="Truman W A."/>
        </authorList>
    </citation>
    <scope>NUCLEOTIDE SEQUENCE [LARGE SCALE GENOMIC DNA]</scope>
    <source>
        <strain evidence="1">PS645</strain>
    </source>
</reference>
<proteinExistence type="predicted"/>
<dbReference type="AlphaFoldDB" id="A0A5E6PQN3"/>
<evidence type="ECO:0000313" key="1">
    <source>
        <dbReference type="EMBL" id="VVM45921.1"/>
    </source>
</evidence>